<dbReference type="EMBL" id="JBFDTB010000001">
    <property type="protein sequence ID" value="MEW3464488.1"/>
    <property type="molecule type" value="Genomic_DNA"/>
</dbReference>
<accession>A0ABV3M922</accession>
<evidence type="ECO:0000259" key="1">
    <source>
        <dbReference type="Pfam" id="PF03372"/>
    </source>
</evidence>
<keyword evidence="2" id="KW-0255">Endonuclease</keyword>
<dbReference type="PANTHER" id="PTHR12121">
    <property type="entry name" value="CARBON CATABOLITE REPRESSOR PROTEIN 4"/>
    <property type="match status" value="1"/>
</dbReference>
<organism evidence="2 3">
    <name type="scientific">Enterococcus entomosocium</name>
    <dbReference type="NCBI Taxonomy" id="3034352"/>
    <lineage>
        <taxon>Bacteria</taxon>
        <taxon>Bacillati</taxon>
        <taxon>Bacillota</taxon>
        <taxon>Bacilli</taxon>
        <taxon>Lactobacillales</taxon>
        <taxon>Enterococcaceae</taxon>
        <taxon>Enterococcus</taxon>
    </lineage>
</organism>
<dbReference type="Pfam" id="PF03372">
    <property type="entry name" value="Exo_endo_phos"/>
    <property type="match status" value="1"/>
</dbReference>
<dbReference type="InterPro" id="IPR036691">
    <property type="entry name" value="Endo/exonu/phosph_ase_sf"/>
</dbReference>
<keyword evidence="3" id="KW-1185">Reference proteome</keyword>
<feature type="domain" description="Endonuclease/exonuclease/phosphatase" evidence="1">
    <location>
        <begin position="6"/>
        <end position="245"/>
    </location>
</feature>
<sequence length="259" mass="30020">MKMKVATYNLRVDTDYDQEWQWHYRSEAVCSLIDYYDWDVLAIQEARPSQFADLAKLAQYASVTAERDGDGLGEGIGLYYQKEAFELLASGSFWLSLTPTEPSIHPEAAYSRLCVWAVLQEKKNPPFLVITTHLDNISEMARFEGMKVIFEQLADQIERYPVLLMGDLNAEPTERVHRYLEQHFQNAKEHGQKPHHGPKGSYQNFIYTLPWQELEEIDYIYTKGFTVVKTACLTDSCDRRFPSDHFPLEAEVQFEESKG</sequence>
<reference evidence="2 3" key="1">
    <citation type="submission" date="2024-05" db="EMBL/GenBank/DDBJ databases">
        <title>Human gut microbiome strain richness.</title>
        <authorList>
            <person name="Chen-Liaw A."/>
        </authorList>
    </citation>
    <scope>NUCLEOTIDE SEQUENCE [LARGE SCALE GENOMIC DNA]</scope>
    <source>
        <strain evidence="2 3">J1100102st1_G3_J1100102_180507</strain>
    </source>
</reference>
<keyword evidence="2" id="KW-0540">Nuclease</keyword>
<evidence type="ECO:0000313" key="2">
    <source>
        <dbReference type="EMBL" id="MEW3464488.1"/>
    </source>
</evidence>
<dbReference type="GO" id="GO:0004519">
    <property type="term" value="F:endonuclease activity"/>
    <property type="evidence" value="ECO:0007669"/>
    <property type="project" value="UniProtKB-KW"/>
</dbReference>
<dbReference type="Gene3D" id="3.60.10.10">
    <property type="entry name" value="Endonuclease/exonuclease/phosphatase"/>
    <property type="match status" value="1"/>
</dbReference>
<dbReference type="InterPro" id="IPR050410">
    <property type="entry name" value="CCR4/nocturin_mRNA_transcr"/>
</dbReference>
<keyword evidence="2" id="KW-0378">Hydrolase</keyword>
<dbReference type="Proteomes" id="UP001554047">
    <property type="component" value="Unassembled WGS sequence"/>
</dbReference>
<dbReference type="CDD" id="cd09083">
    <property type="entry name" value="EEP-1"/>
    <property type="match status" value="1"/>
</dbReference>
<protein>
    <submittedName>
        <fullName evidence="2">Endonuclease/exonuclease/phosphatase family protein</fullName>
    </submittedName>
</protein>
<gene>
    <name evidence="2" type="ORF">AB1I55_00070</name>
</gene>
<comment type="caution">
    <text evidence="2">The sequence shown here is derived from an EMBL/GenBank/DDBJ whole genome shotgun (WGS) entry which is preliminary data.</text>
</comment>
<dbReference type="SUPFAM" id="SSF56219">
    <property type="entry name" value="DNase I-like"/>
    <property type="match status" value="1"/>
</dbReference>
<dbReference type="RefSeq" id="WP_005232373.1">
    <property type="nucleotide sequence ID" value="NZ_JBDKBS010000003.1"/>
</dbReference>
<proteinExistence type="predicted"/>
<evidence type="ECO:0000313" key="3">
    <source>
        <dbReference type="Proteomes" id="UP001554047"/>
    </source>
</evidence>
<dbReference type="InterPro" id="IPR005135">
    <property type="entry name" value="Endo/exonuclease/phosphatase"/>
</dbReference>
<dbReference type="PANTHER" id="PTHR12121:SF36">
    <property type="entry name" value="ENDONUCLEASE_EXONUCLEASE_PHOSPHATASE DOMAIN-CONTAINING PROTEIN"/>
    <property type="match status" value="1"/>
</dbReference>
<name>A0ABV3M922_9ENTE</name>